<dbReference type="Proteomes" id="UP001153954">
    <property type="component" value="Unassembled WGS sequence"/>
</dbReference>
<feature type="region of interest" description="Disordered" evidence="1">
    <location>
        <begin position="113"/>
        <end position="149"/>
    </location>
</feature>
<feature type="region of interest" description="Disordered" evidence="1">
    <location>
        <begin position="1"/>
        <end position="88"/>
    </location>
</feature>
<feature type="compositionally biased region" description="Polar residues" evidence="1">
    <location>
        <begin position="18"/>
        <end position="34"/>
    </location>
</feature>
<protein>
    <submittedName>
        <fullName evidence="2">Uncharacterized protein</fullName>
    </submittedName>
</protein>
<sequence>MRNFNGCGRRFVSGQEPGDNSGTTRHGPCGTSQFGSRFGSHCHGHHGHHGHRGHGHEDHRCGGHGHRGHGHGPFGHHRHHHVHHKHNGPHGEFNFIGHRFWGPMGRFEPFERRGFGGDASGPCRGHGQEEQRRRGRCQGNKQGNSTEETVLVRGIVIQRDRRPKSV</sequence>
<reference evidence="2" key="1">
    <citation type="submission" date="2022-03" db="EMBL/GenBank/DDBJ databases">
        <authorList>
            <person name="Tunstrom K."/>
        </authorList>
    </citation>
    <scope>NUCLEOTIDE SEQUENCE</scope>
</reference>
<proteinExistence type="predicted"/>
<organism evidence="2 3">
    <name type="scientific">Euphydryas editha</name>
    <name type="common">Edith's checkerspot</name>
    <dbReference type="NCBI Taxonomy" id="104508"/>
    <lineage>
        <taxon>Eukaryota</taxon>
        <taxon>Metazoa</taxon>
        <taxon>Ecdysozoa</taxon>
        <taxon>Arthropoda</taxon>
        <taxon>Hexapoda</taxon>
        <taxon>Insecta</taxon>
        <taxon>Pterygota</taxon>
        <taxon>Neoptera</taxon>
        <taxon>Endopterygota</taxon>
        <taxon>Lepidoptera</taxon>
        <taxon>Glossata</taxon>
        <taxon>Ditrysia</taxon>
        <taxon>Papilionoidea</taxon>
        <taxon>Nymphalidae</taxon>
        <taxon>Nymphalinae</taxon>
        <taxon>Euphydryas</taxon>
    </lineage>
</organism>
<evidence type="ECO:0000313" key="2">
    <source>
        <dbReference type="EMBL" id="CAH2088361.1"/>
    </source>
</evidence>
<evidence type="ECO:0000256" key="1">
    <source>
        <dbReference type="SAM" id="MobiDB-lite"/>
    </source>
</evidence>
<feature type="compositionally biased region" description="Basic residues" evidence="1">
    <location>
        <begin position="40"/>
        <end position="54"/>
    </location>
</feature>
<feature type="compositionally biased region" description="Basic residues" evidence="1">
    <location>
        <begin position="62"/>
        <end position="88"/>
    </location>
</feature>
<dbReference type="EMBL" id="CAKOGL010000007">
    <property type="protein sequence ID" value="CAH2088361.1"/>
    <property type="molecule type" value="Genomic_DNA"/>
</dbReference>
<comment type="caution">
    <text evidence="2">The sequence shown here is derived from an EMBL/GenBank/DDBJ whole genome shotgun (WGS) entry which is preliminary data.</text>
</comment>
<keyword evidence="3" id="KW-1185">Reference proteome</keyword>
<gene>
    <name evidence="2" type="ORF">EEDITHA_LOCUS4528</name>
</gene>
<dbReference type="AlphaFoldDB" id="A0AAU9TNB6"/>
<accession>A0AAU9TNB6</accession>
<name>A0AAU9TNB6_EUPED</name>
<evidence type="ECO:0000313" key="3">
    <source>
        <dbReference type="Proteomes" id="UP001153954"/>
    </source>
</evidence>